<evidence type="ECO:0008006" key="4">
    <source>
        <dbReference type="Google" id="ProtNLM"/>
    </source>
</evidence>
<dbReference type="EMBL" id="LR027517">
    <property type="protein sequence ID" value="VCU52302.1"/>
    <property type="molecule type" value="Genomic_DNA"/>
</dbReference>
<evidence type="ECO:0000313" key="3">
    <source>
        <dbReference type="Proteomes" id="UP000279841"/>
    </source>
</evidence>
<dbReference type="AlphaFoldDB" id="A0A3P4AMI6"/>
<reference evidence="1 3" key="1">
    <citation type="submission" date="2018-10" db="EMBL/GenBank/DDBJ databases">
        <authorList>
            <person name="Peiro R."/>
            <person name="Begona"/>
            <person name="Cbmso G."/>
            <person name="Lopez M."/>
            <person name="Gonzalez S."/>
            <person name="Sacristan E."/>
            <person name="Castillo E."/>
        </authorList>
    </citation>
    <scope>NUCLEOTIDE SEQUENCE [LARGE SCALE GENOMIC DNA]</scope>
    <source>
        <strain evidence="1">TTHNAR1</strain>
    </source>
</reference>
<sequence length="158" mass="17542">MRPDREHPLYHLDAETLLVAIYFWVDDQLKALQAQGVRLPKPQKHQKATLSELLTIALFLILLGLDLSKGYLLSQALLRPYFPSLPHLSRFLRVLQNAQALLAHLALRLGQGPSLLHVVDLKPLPMAHGHRIRSYALSGSGIGVGPLGALRATPWWGS</sequence>
<dbReference type="EMBL" id="LR027517">
    <property type="protein sequence ID" value="VCU54013.1"/>
    <property type="molecule type" value="Genomic_DNA"/>
</dbReference>
<dbReference type="RefSeq" id="WP_172596875.1">
    <property type="nucleotide sequence ID" value="NZ_LR027517.1"/>
</dbReference>
<organism evidence="1 3">
    <name type="scientific">Thermus thermophilus</name>
    <dbReference type="NCBI Taxonomy" id="274"/>
    <lineage>
        <taxon>Bacteria</taxon>
        <taxon>Thermotogati</taxon>
        <taxon>Deinococcota</taxon>
        <taxon>Deinococci</taxon>
        <taxon>Thermales</taxon>
        <taxon>Thermaceae</taxon>
        <taxon>Thermus</taxon>
    </lineage>
</organism>
<proteinExistence type="predicted"/>
<accession>A0A3P4AMI6</accession>
<dbReference type="Proteomes" id="UP000279841">
    <property type="component" value="Chromosome"/>
</dbReference>
<evidence type="ECO:0000313" key="2">
    <source>
        <dbReference type="EMBL" id="VCU54013.1"/>
    </source>
</evidence>
<name>A0A3P4AMI6_THETH</name>
<gene>
    <name evidence="1" type="ORF">TTHN1_00047</name>
    <name evidence="2" type="ORF">TTHN1_01808</name>
</gene>
<evidence type="ECO:0000313" key="1">
    <source>
        <dbReference type="EMBL" id="VCU52302.1"/>
    </source>
</evidence>
<protein>
    <recommendedName>
        <fullName evidence="4">Transposase</fullName>
    </recommendedName>
</protein>